<evidence type="ECO:0000256" key="1">
    <source>
        <dbReference type="SAM" id="MobiDB-lite"/>
    </source>
</evidence>
<keyword evidence="3" id="KW-1185">Reference proteome</keyword>
<proteinExistence type="predicted"/>
<evidence type="ECO:0000313" key="3">
    <source>
        <dbReference type="Proteomes" id="UP001341840"/>
    </source>
</evidence>
<dbReference type="EMBL" id="JASCZI010060449">
    <property type="protein sequence ID" value="MED6131806.1"/>
    <property type="molecule type" value="Genomic_DNA"/>
</dbReference>
<reference evidence="2 3" key="1">
    <citation type="journal article" date="2023" name="Plants (Basel)">
        <title>Bridging the Gap: Combining Genomics and Transcriptomics Approaches to Understand Stylosanthes scabra, an Orphan Legume from the Brazilian Caatinga.</title>
        <authorList>
            <person name="Ferreira-Neto J.R.C."/>
            <person name="da Silva M.D."/>
            <person name="Binneck E."/>
            <person name="de Melo N.F."/>
            <person name="da Silva R.H."/>
            <person name="de Melo A.L.T.M."/>
            <person name="Pandolfi V."/>
            <person name="Bustamante F.O."/>
            <person name="Brasileiro-Vidal A.C."/>
            <person name="Benko-Iseppon A.M."/>
        </authorList>
    </citation>
    <scope>NUCLEOTIDE SEQUENCE [LARGE SCALE GENOMIC DNA]</scope>
    <source>
        <tissue evidence="2">Leaves</tissue>
    </source>
</reference>
<gene>
    <name evidence="2" type="ORF">PIB30_013288</name>
</gene>
<feature type="region of interest" description="Disordered" evidence="1">
    <location>
        <begin position="73"/>
        <end position="124"/>
    </location>
</feature>
<organism evidence="2 3">
    <name type="scientific">Stylosanthes scabra</name>
    <dbReference type="NCBI Taxonomy" id="79078"/>
    <lineage>
        <taxon>Eukaryota</taxon>
        <taxon>Viridiplantae</taxon>
        <taxon>Streptophyta</taxon>
        <taxon>Embryophyta</taxon>
        <taxon>Tracheophyta</taxon>
        <taxon>Spermatophyta</taxon>
        <taxon>Magnoliopsida</taxon>
        <taxon>eudicotyledons</taxon>
        <taxon>Gunneridae</taxon>
        <taxon>Pentapetalae</taxon>
        <taxon>rosids</taxon>
        <taxon>fabids</taxon>
        <taxon>Fabales</taxon>
        <taxon>Fabaceae</taxon>
        <taxon>Papilionoideae</taxon>
        <taxon>50 kb inversion clade</taxon>
        <taxon>dalbergioids sensu lato</taxon>
        <taxon>Dalbergieae</taxon>
        <taxon>Pterocarpus clade</taxon>
        <taxon>Stylosanthes</taxon>
    </lineage>
</organism>
<protein>
    <submittedName>
        <fullName evidence="2">Uncharacterized protein</fullName>
    </submittedName>
</protein>
<name>A0ABU6S6T3_9FABA</name>
<dbReference type="Proteomes" id="UP001341840">
    <property type="component" value="Unassembled WGS sequence"/>
</dbReference>
<accession>A0ABU6S6T3</accession>
<evidence type="ECO:0000313" key="2">
    <source>
        <dbReference type="EMBL" id="MED6131806.1"/>
    </source>
</evidence>
<comment type="caution">
    <text evidence="2">The sequence shown here is derived from an EMBL/GenBank/DDBJ whole genome shotgun (WGS) entry which is preliminary data.</text>
</comment>
<sequence length="124" mass="13950">MAALASSAFSSRCFSNTGIFRMELRRCDACPIQEALLKVGKQNPDTKFGEHYFVHPQPMRPRRMIQVHITNPFTSTRRLHPEPPIGKGSTALTAVEPPQPLRPVAHFRDSAPFNSLDRGRKTPK</sequence>